<dbReference type="EMBL" id="BPLR01013525">
    <property type="protein sequence ID" value="GIY61810.1"/>
    <property type="molecule type" value="Genomic_DNA"/>
</dbReference>
<gene>
    <name evidence="1" type="ORF">CEXT_559251</name>
</gene>
<evidence type="ECO:0000313" key="1">
    <source>
        <dbReference type="EMBL" id="GIY61810.1"/>
    </source>
</evidence>
<keyword evidence="2" id="KW-1185">Reference proteome</keyword>
<organism evidence="1 2">
    <name type="scientific">Caerostris extrusa</name>
    <name type="common">Bark spider</name>
    <name type="synonym">Caerostris bankana</name>
    <dbReference type="NCBI Taxonomy" id="172846"/>
    <lineage>
        <taxon>Eukaryota</taxon>
        <taxon>Metazoa</taxon>
        <taxon>Ecdysozoa</taxon>
        <taxon>Arthropoda</taxon>
        <taxon>Chelicerata</taxon>
        <taxon>Arachnida</taxon>
        <taxon>Araneae</taxon>
        <taxon>Araneomorphae</taxon>
        <taxon>Entelegynae</taxon>
        <taxon>Araneoidea</taxon>
        <taxon>Araneidae</taxon>
        <taxon>Caerostris</taxon>
    </lineage>
</organism>
<sequence>MQLLQTCLKMLIKKVENTQPQELKTQPIMLTLTNNYSLALQEIHRRFADITKRLAKDYFKIYPQSEDNYHCITTYLLDDKLEYYIIKPKNERRFKALKLKHK</sequence>
<comment type="caution">
    <text evidence="1">The sequence shown here is derived from an EMBL/GenBank/DDBJ whole genome shotgun (WGS) entry which is preliminary data.</text>
</comment>
<name>A0AAV4UV43_CAEEX</name>
<proteinExistence type="predicted"/>
<dbReference type="Proteomes" id="UP001054945">
    <property type="component" value="Unassembled WGS sequence"/>
</dbReference>
<reference evidence="1 2" key="1">
    <citation type="submission" date="2021-06" db="EMBL/GenBank/DDBJ databases">
        <title>Caerostris extrusa draft genome.</title>
        <authorList>
            <person name="Kono N."/>
            <person name="Arakawa K."/>
        </authorList>
    </citation>
    <scope>NUCLEOTIDE SEQUENCE [LARGE SCALE GENOMIC DNA]</scope>
</reference>
<evidence type="ECO:0000313" key="2">
    <source>
        <dbReference type="Proteomes" id="UP001054945"/>
    </source>
</evidence>
<protein>
    <submittedName>
        <fullName evidence="1">Uncharacterized protein</fullName>
    </submittedName>
</protein>
<dbReference type="AlphaFoldDB" id="A0AAV4UV43"/>
<accession>A0AAV4UV43</accession>